<comment type="caution">
    <text evidence="2">The sequence shown here is derived from an EMBL/GenBank/DDBJ whole genome shotgun (WGS) entry which is preliminary data.</text>
</comment>
<proteinExistence type="predicted"/>
<name>A0ABQ7WG21_SOLTU</name>
<feature type="region of interest" description="Disordered" evidence="1">
    <location>
        <begin position="160"/>
        <end position="207"/>
    </location>
</feature>
<gene>
    <name evidence="2" type="ORF">KY290_005259</name>
</gene>
<dbReference type="EMBL" id="JAIVGD010000002">
    <property type="protein sequence ID" value="KAH0778832.1"/>
    <property type="molecule type" value="Genomic_DNA"/>
</dbReference>
<reference evidence="2 3" key="1">
    <citation type="journal article" date="2021" name="bioRxiv">
        <title>Chromosome-scale and haplotype-resolved genome assembly of a tetraploid potato cultivar.</title>
        <authorList>
            <person name="Sun H."/>
            <person name="Jiao W.-B."/>
            <person name="Krause K."/>
            <person name="Campoy J.A."/>
            <person name="Goel M."/>
            <person name="Folz-Donahue K."/>
            <person name="Kukat C."/>
            <person name="Huettel B."/>
            <person name="Schneeberger K."/>
        </authorList>
    </citation>
    <scope>NUCLEOTIDE SEQUENCE [LARGE SCALE GENOMIC DNA]</scope>
    <source>
        <strain evidence="2">SolTubOtavaFocal</strain>
        <tissue evidence="2">Leaves</tissue>
    </source>
</reference>
<keyword evidence="3" id="KW-1185">Reference proteome</keyword>
<accession>A0ABQ7WG21</accession>
<dbReference type="Proteomes" id="UP000826656">
    <property type="component" value="Unassembled WGS sequence"/>
</dbReference>
<evidence type="ECO:0000313" key="3">
    <source>
        <dbReference type="Proteomes" id="UP000826656"/>
    </source>
</evidence>
<feature type="compositionally biased region" description="Polar residues" evidence="1">
    <location>
        <begin position="60"/>
        <end position="83"/>
    </location>
</feature>
<evidence type="ECO:0000256" key="1">
    <source>
        <dbReference type="SAM" id="MobiDB-lite"/>
    </source>
</evidence>
<feature type="region of interest" description="Disordered" evidence="1">
    <location>
        <begin position="59"/>
        <end position="83"/>
    </location>
</feature>
<evidence type="ECO:0000313" key="2">
    <source>
        <dbReference type="EMBL" id="KAH0778832.1"/>
    </source>
</evidence>
<protein>
    <submittedName>
        <fullName evidence="2">Uncharacterized protein</fullName>
    </submittedName>
</protein>
<organism evidence="2 3">
    <name type="scientific">Solanum tuberosum</name>
    <name type="common">Potato</name>
    <dbReference type="NCBI Taxonomy" id="4113"/>
    <lineage>
        <taxon>Eukaryota</taxon>
        <taxon>Viridiplantae</taxon>
        <taxon>Streptophyta</taxon>
        <taxon>Embryophyta</taxon>
        <taxon>Tracheophyta</taxon>
        <taxon>Spermatophyta</taxon>
        <taxon>Magnoliopsida</taxon>
        <taxon>eudicotyledons</taxon>
        <taxon>Gunneridae</taxon>
        <taxon>Pentapetalae</taxon>
        <taxon>asterids</taxon>
        <taxon>lamiids</taxon>
        <taxon>Solanales</taxon>
        <taxon>Solanaceae</taxon>
        <taxon>Solanoideae</taxon>
        <taxon>Solaneae</taxon>
        <taxon>Solanum</taxon>
    </lineage>
</organism>
<sequence>MEITEVKNGQNHSGIKLRMQDRTWSSAQYLSPLFSNMSHSPSSSKKMLDSLNEIDPVAFYTSSDAPSPSKMSTISPVNITESSPLTPQYPIDLNNPAPSHQPGPYSTMLSDYLFEGDLSKSKSFESNILAASENLVIESLAQMREEVMHEEGENFVDEFLGGSQPVFNQTPKVGAYPSSDSTNTDEDNVPLKRSLQRRMVPVSTKGK</sequence>